<dbReference type="GO" id="GO:0001530">
    <property type="term" value="F:lipopolysaccharide binding"/>
    <property type="evidence" value="ECO:0007669"/>
    <property type="project" value="TreeGrafter"/>
</dbReference>
<keyword evidence="1 6" id="KW-0732">Signal</keyword>
<keyword evidence="5 6" id="KW-0449">Lipoprotein</keyword>
<dbReference type="EMBL" id="QQOH01000001">
    <property type="protein sequence ID" value="RDE24107.1"/>
    <property type="molecule type" value="Genomic_DNA"/>
</dbReference>
<keyword evidence="2 6" id="KW-0472">Membrane</keyword>
<evidence type="ECO:0000313" key="7">
    <source>
        <dbReference type="EMBL" id="RDE24107.1"/>
    </source>
</evidence>
<evidence type="ECO:0000256" key="1">
    <source>
        <dbReference type="ARBA" id="ARBA00022729"/>
    </source>
</evidence>
<reference evidence="7 8" key="1">
    <citation type="submission" date="2018-07" db="EMBL/GenBank/DDBJ databases">
        <title>Motiliproteus coralliicola sp. nov., a bacterium isolated from Coral.</title>
        <authorList>
            <person name="Wang G."/>
        </authorList>
    </citation>
    <scope>NUCLEOTIDE SEQUENCE [LARGE SCALE GENOMIC DNA]</scope>
    <source>
        <strain evidence="7 8">C34</strain>
    </source>
</reference>
<evidence type="ECO:0000256" key="2">
    <source>
        <dbReference type="ARBA" id="ARBA00023136"/>
    </source>
</evidence>
<comment type="caution">
    <text evidence="7">The sequence shown here is derived from an EMBL/GenBank/DDBJ whole genome shotgun (WGS) entry which is preliminary data.</text>
</comment>
<evidence type="ECO:0000313" key="8">
    <source>
        <dbReference type="Proteomes" id="UP000253769"/>
    </source>
</evidence>
<keyword evidence="3 6" id="KW-0564">Palmitate</keyword>
<accession>A0A369WR09</accession>
<sequence length="169" mass="19177">MLKIAVKTLFALTLLGMLSGCGFQLRGVTPIPDELRTLHLQGNERSAMYQTVERTLKSSGVSLVDSAQQAPYTIELISDSLDRRSASLNTRAKVEEYELRARLRYQILDSDGEVAIPETELYTERTYDYDENSVNAKEAEEALLRKEMRQTLAGQLVRRYLSLAEQQSR</sequence>
<evidence type="ECO:0000256" key="6">
    <source>
        <dbReference type="HAMAP-Rule" id="MF_01186"/>
    </source>
</evidence>
<evidence type="ECO:0000256" key="4">
    <source>
        <dbReference type="ARBA" id="ARBA00023237"/>
    </source>
</evidence>
<keyword evidence="4 6" id="KW-0998">Cell outer membrane</keyword>
<dbReference type="GO" id="GO:0015920">
    <property type="term" value="P:lipopolysaccharide transport"/>
    <property type="evidence" value="ECO:0007669"/>
    <property type="project" value="TreeGrafter"/>
</dbReference>
<dbReference type="OrthoDB" id="7349153at2"/>
<proteinExistence type="inferred from homology"/>
<dbReference type="GO" id="GO:0009279">
    <property type="term" value="C:cell outer membrane"/>
    <property type="evidence" value="ECO:0007669"/>
    <property type="project" value="UniProtKB-SubCell"/>
</dbReference>
<dbReference type="PROSITE" id="PS51257">
    <property type="entry name" value="PROKAR_LIPOPROTEIN"/>
    <property type="match status" value="1"/>
</dbReference>
<dbReference type="Proteomes" id="UP000253769">
    <property type="component" value="Unassembled WGS sequence"/>
</dbReference>
<dbReference type="GO" id="GO:0043165">
    <property type="term" value="P:Gram-negative-bacterium-type cell outer membrane assembly"/>
    <property type="evidence" value="ECO:0007669"/>
    <property type="project" value="UniProtKB-UniRule"/>
</dbReference>
<gene>
    <name evidence="6" type="primary">lptE</name>
    <name evidence="7" type="ORF">DV711_00425</name>
</gene>
<name>A0A369WR09_9GAMM</name>
<comment type="similarity">
    <text evidence="6">Belongs to the LptE lipoprotein family.</text>
</comment>
<dbReference type="HAMAP" id="MF_01186">
    <property type="entry name" value="LPS_assembly_LptE"/>
    <property type="match status" value="1"/>
</dbReference>
<dbReference type="RefSeq" id="WP_114693689.1">
    <property type="nucleotide sequence ID" value="NZ_QQOH01000001.1"/>
</dbReference>
<dbReference type="AlphaFoldDB" id="A0A369WR09"/>
<evidence type="ECO:0000256" key="3">
    <source>
        <dbReference type="ARBA" id="ARBA00023139"/>
    </source>
</evidence>
<protein>
    <recommendedName>
        <fullName evidence="6">LPS-assembly lipoprotein LptE</fullName>
    </recommendedName>
</protein>
<organism evidence="7 8">
    <name type="scientific">Motiliproteus coralliicola</name>
    <dbReference type="NCBI Taxonomy" id="2283196"/>
    <lineage>
        <taxon>Bacteria</taxon>
        <taxon>Pseudomonadati</taxon>
        <taxon>Pseudomonadota</taxon>
        <taxon>Gammaproteobacteria</taxon>
        <taxon>Oceanospirillales</taxon>
        <taxon>Oceanospirillaceae</taxon>
        <taxon>Motiliproteus</taxon>
    </lineage>
</organism>
<dbReference type="Gene3D" id="3.30.160.150">
    <property type="entry name" value="Lipoprotein like domain"/>
    <property type="match status" value="1"/>
</dbReference>
<dbReference type="InterPro" id="IPR007485">
    <property type="entry name" value="LPS_assembly_LptE"/>
</dbReference>
<dbReference type="PANTHER" id="PTHR38098:SF1">
    <property type="entry name" value="LPS-ASSEMBLY LIPOPROTEIN LPTE"/>
    <property type="match status" value="1"/>
</dbReference>
<comment type="subunit">
    <text evidence="6">Component of the lipopolysaccharide transport and assembly complex. Interacts with LptD.</text>
</comment>
<dbReference type="PANTHER" id="PTHR38098">
    <property type="entry name" value="LPS-ASSEMBLY LIPOPROTEIN LPTE"/>
    <property type="match status" value="1"/>
</dbReference>
<comment type="subcellular location">
    <subcellularLocation>
        <location evidence="6">Cell outer membrane</location>
        <topology evidence="6">Lipid-anchor</topology>
    </subcellularLocation>
</comment>
<keyword evidence="8" id="KW-1185">Reference proteome</keyword>
<dbReference type="GO" id="GO:1990351">
    <property type="term" value="C:transporter complex"/>
    <property type="evidence" value="ECO:0007669"/>
    <property type="project" value="TreeGrafter"/>
</dbReference>
<dbReference type="Pfam" id="PF04390">
    <property type="entry name" value="LptE"/>
    <property type="match status" value="1"/>
</dbReference>
<comment type="function">
    <text evidence="6">Together with LptD, is involved in the assembly of lipopolysaccharide (LPS) at the surface of the outer membrane. Required for the proper assembly of LptD. Binds LPS and may serve as the LPS recognition site at the outer membrane.</text>
</comment>
<evidence type="ECO:0000256" key="5">
    <source>
        <dbReference type="ARBA" id="ARBA00023288"/>
    </source>
</evidence>